<accession>A0A0F9VFG6</accession>
<comment type="caution">
    <text evidence="1">The sequence shown here is derived from an EMBL/GenBank/DDBJ whole genome shotgun (WGS) entry which is preliminary data.</text>
</comment>
<gene>
    <name evidence="1" type="ORF">LCGC14_0102190</name>
</gene>
<dbReference type="PANTHER" id="PTHR12993">
    <property type="entry name" value="N-ACETYLGLUCOSAMINYL-PHOSPHATIDYLINOSITOL DE-N-ACETYLASE-RELATED"/>
    <property type="match status" value="1"/>
</dbReference>
<dbReference type="PANTHER" id="PTHR12993:SF28">
    <property type="entry name" value="LMBE FAMILY PROTEIN"/>
    <property type="match status" value="1"/>
</dbReference>
<sequence length="241" mass="27568">MNEINFKNKTIMVVGAHPDDNDFVCGATVAKATKEGSKVIYLIATSGQRGSSDENITPEELGEIRRAEQIEAAKILGVAEVHFLDYHDGELVPNIELKERVVRFIRRYKPNFVFTMNPVHYYYKEYGFINHSDHRAIGEAVLDATYPLARDSLSFPEHKKTGLQPHKVKELFITTFLIEDANYFIDVTATMDIKIKALMVHKSQIGNFKNLEKRIKDRAGEFGKKEGFRFAEAFVRLRLPE</sequence>
<evidence type="ECO:0008006" key="2">
    <source>
        <dbReference type="Google" id="ProtNLM"/>
    </source>
</evidence>
<dbReference type="AlphaFoldDB" id="A0A0F9VFG6"/>
<dbReference type="InterPro" id="IPR003737">
    <property type="entry name" value="GlcNAc_PI_deacetylase-related"/>
</dbReference>
<dbReference type="GO" id="GO:0016811">
    <property type="term" value="F:hydrolase activity, acting on carbon-nitrogen (but not peptide) bonds, in linear amides"/>
    <property type="evidence" value="ECO:0007669"/>
    <property type="project" value="TreeGrafter"/>
</dbReference>
<dbReference type="Gene3D" id="3.40.50.10320">
    <property type="entry name" value="LmbE-like"/>
    <property type="match status" value="1"/>
</dbReference>
<reference evidence="1" key="1">
    <citation type="journal article" date="2015" name="Nature">
        <title>Complex archaea that bridge the gap between prokaryotes and eukaryotes.</title>
        <authorList>
            <person name="Spang A."/>
            <person name="Saw J.H."/>
            <person name="Jorgensen S.L."/>
            <person name="Zaremba-Niedzwiedzka K."/>
            <person name="Martijn J."/>
            <person name="Lind A.E."/>
            <person name="van Eijk R."/>
            <person name="Schleper C."/>
            <person name="Guy L."/>
            <person name="Ettema T.J."/>
        </authorList>
    </citation>
    <scope>NUCLEOTIDE SEQUENCE</scope>
</reference>
<dbReference type="Pfam" id="PF02585">
    <property type="entry name" value="PIG-L"/>
    <property type="match status" value="1"/>
</dbReference>
<organism evidence="1">
    <name type="scientific">marine sediment metagenome</name>
    <dbReference type="NCBI Taxonomy" id="412755"/>
    <lineage>
        <taxon>unclassified sequences</taxon>
        <taxon>metagenomes</taxon>
        <taxon>ecological metagenomes</taxon>
    </lineage>
</organism>
<protein>
    <recommendedName>
        <fullName evidence="2">PIG-L family deacetylase</fullName>
    </recommendedName>
</protein>
<dbReference type="SUPFAM" id="SSF102588">
    <property type="entry name" value="LmbE-like"/>
    <property type="match status" value="1"/>
</dbReference>
<proteinExistence type="predicted"/>
<dbReference type="InterPro" id="IPR024078">
    <property type="entry name" value="LmbE-like_dom_sf"/>
</dbReference>
<dbReference type="EMBL" id="LAZR01000029">
    <property type="protein sequence ID" value="KKO02770.1"/>
    <property type="molecule type" value="Genomic_DNA"/>
</dbReference>
<evidence type="ECO:0000313" key="1">
    <source>
        <dbReference type="EMBL" id="KKO02770.1"/>
    </source>
</evidence>
<name>A0A0F9VFG6_9ZZZZ</name>